<dbReference type="GeneID" id="116413373"/>
<gene>
    <name evidence="2" type="primary">LOC116413373</name>
</gene>
<evidence type="ECO:0000313" key="1">
    <source>
        <dbReference type="Proteomes" id="UP001652740"/>
    </source>
</evidence>
<organism evidence="1 2">
    <name type="scientific">Galleria mellonella</name>
    <name type="common">Greater wax moth</name>
    <dbReference type="NCBI Taxonomy" id="7137"/>
    <lineage>
        <taxon>Eukaryota</taxon>
        <taxon>Metazoa</taxon>
        <taxon>Ecdysozoa</taxon>
        <taxon>Arthropoda</taxon>
        <taxon>Hexapoda</taxon>
        <taxon>Insecta</taxon>
        <taxon>Pterygota</taxon>
        <taxon>Neoptera</taxon>
        <taxon>Endopterygota</taxon>
        <taxon>Lepidoptera</taxon>
        <taxon>Glossata</taxon>
        <taxon>Ditrysia</taxon>
        <taxon>Pyraloidea</taxon>
        <taxon>Pyralidae</taxon>
        <taxon>Galleriinae</taxon>
        <taxon>Galleria</taxon>
    </lineage>
</organism>
<sequence length="186" mass="21175">MAHELKKAVAFKKQLPQDFDKKTINTISCLEGNHNVVGLMYFRNKWVELSTLPRTMALVLSKKLPHLNTATMQALNEITAKVNTVNPIVDRIMEDESVEGVIMTNKDGAPVLTNISLRRATNFGLALKRFGTLTQNYIKELDPFDEVLVIRINTKKIEMLVAPHTEFNITIVQHARHKIKRIKDSK</sequence>
<proteinExistence type="predicted"/>
<dbReference type="RefSeq" id="XP_052756303.1">
    <property type="nucleotide sequence ID" value="XM_052900343.1"/>
</dbReference>
<dbReference type="Gene3D" id="3.30.450.30">
    <property type="entry name" value="Dynein light chain 2a, cytoplasmic"/>
    <property type="match status" value="1"/>
</dbReference>
<protein>
    <submittedName>
        <fullName evidence="2">Uncharacterized protein LOC116413373</fullName>
    </submittedName>
</protein>
<dbReference type="PANTHER" id="PTHR10779">
    <property type="entry name" value="DYNEIN LIGHT CHAIN ROADBLOCK"/>
    <property type="match status" value="1"/>
</dbReference>
<dbReference type="Proteomes" id="UP001652740">
    <property type="component" value="Unplaced"/>
</dbReference>
<accession>A0ABM3MY82</accession>
<evidence type="ECO:0000313" key="2">
    <source>
        <dbReference type="RefSeq" id="XP_052756303.1"/>
    </source>
</evidence>
<name>A0ABM3MY82_GALME</name>
<keyword evidence="1" id="KW-1185">Reference proteome</keyword>
<dbReference type="SUPFAM" id="SSF103196">
    <property type="entry name" value="Roadblock/LC7 domain"/>
    <property type="match status" value="1"/>
</dbReference>
<reference evidence="2" key="1">
    <citation type="submission" date="2025-08" db="UniProtKB">
        <authorList>
            <consortium name="RefSeq"/>
        </authorList>
    </citation>
    <scope>IDENTIFICATION</scope>
    <source>
        <tissue evidence="2">Whole larvae</tissue>
    </source>
</reference>